<dbReference type="RefSeq" id="WP_195900289.1">
    <property type="nucleotide sequence ID" value="NZ_JADOGI010000158.1"/>
</dbReference>
<organism evidence="1 2">
    <name type="scientific">Nonomuraea cypriaca</name>
    <dbReference type="NCBI Taxonomy" id="1187855"/>
    <lineage>
        <taxon>Bacteria</taxon>
        <taxon>Bacillati</taxon>
        <taxon>Actinomycetota</taxon>
        <taxon>Actinomycetes</taxon>
        <taxon>Streptosporangiales</taxon>
        <taxon>Streptosporangiaceae</taxon>
        <taxon>Nonomuraea</taxon>
    </lineage>
</organism>
<name>A0A931AER7_9ACTN</name>
<dbReference type="Proteomes" id="UP000605361">
    <property type="component" value="Unassembled WGS sequence"/>
</dbReference>
<evidence type="ECO:0000313" key="2">
    <source>
        <dbReference type="Proteomes" id="UP000605361"/>
    </source>
</evidence>
<reference evidence="1" key="1">
    <citation type="submission" date="2020-11" db="EMBL/GenBank/DDBJ databases">
        <title>Whole-genome analyses of Nonomuraea sp. K274.</title>
        <authorList>
            <person name="Veyisoglu A."/>
        </authorList>
    </citation>
    <scope>NUCLEOTIDE SEQUENCE</scope>
    <source>
        <strain evidence="1">K274</strain>
    </source>
</reference>
<accession>A0A931AER7</accession>
<keyword evidence="2" id="KW-1185">Reference proteome</keyword>
<sequence length="62" mass="6348">MVVESGQASGLAVDLLSLGRVGAGERLDDGAVSDVVLAQIPYDCQRLPAPPDFTPAAIPSLQ</sequence>
<comment type="caution">
    <text evidence="1">The sequence shown here is derived from an EMBL/GenBank/DDBJ whole genome shotgun (WGS) entry which is preliminary data.</text>
</comment>
<evidence type="ECO:0000313" key="1">
    <source>
        <dbReference type="EMBL" id="MBF8191381.1"/>
    </source>
</evidence>
<dbReference type="AlphaFoldDB" id="A0A931AER7"/>
<dbReference type="EMBL" id="JADOGI010000158">
    <property type="protein sequence ID" value="MBF8191381.1"/>
    <property type="molecule type" value="Genomic_DNA"/>
</dbReference>
<proteinExistence type="predicted"/>
<gene>
    <name evidence="1" type="ORF">ITP53_37915</name>
</gene>
<protein>
    <submittedName>
        <fullName evidence="1">Uncharacterized protein</fullName>
    </submittedName>
</protein>